<dbReference type="PANTHER" id="PTHR43178:SF5">
    <property type="entry name" value="LIPOAMIDE ACYLTRANSFERASE COMPONENT OF BRANCHED-CHAIN ALPHA-KETO ACID DEHYDROGENASE COMPLEX, MITOCHONDRIAL"/>
    <property type="match status" value="1"/>
</dbReference>
<dbReference type="GO" id="GO:0031405">
    <property type="term" value="F:lipoic acid binding"/>
    <property type="evidence" value="ECO:0007669"/>
    <property type="project" value="TreeGrafter"/>
</dbReference>
<keyword evidence="2 6" id="KW-0808">Transferase</keyword>
<dbReference type="RefSeq" id="WP_168427159.1">
    <property type="nucleotide sequence ID" value="NZ_FNCK01000003.1"/>
</dbReference>
<dbReference type="InterPro" id="IPR000089">
    <property type="entry name" value="Biotin_lipoyl"/>
</dbReference>
<protein>
    <submittedName>
        <fullName evidence="6">Dihydrolipoamide dehydrogenase/pyruvate dehydrogenase E2 component (Dihydrolipoamide acetyltransferase)/2-oxoglutarate dehydrogenase E2 component (Dihydrolipoamide succinyltransferase)</fullName>
    </submittedName>
</protein>
<evidence type="ECO:0000313" key="7">
    <source>
        <dbReference type="Proteomes" id="UP000199708"/>
    </source>
</evidence>
<organism evidence="6 7">
    <name type="scientific">Facklamia miroungae</name>
    <dbReference type="NCBI Taxonomy" id="120956"/>
    <lineage>
        <taxon>Bacteria</taxon>
        <taxon>Bacillati</taxon>
        <taxon>Bacillota</taxon>
        <taxon>Bacilli</taxon>
        <taxon>Lactobacillales</taxon>
        <taxon>Aerococcaceae</taxon>
        <taxon>Facklamia</taxon>
    </lineage>
</organism>
<accession>A0A1G7RT16</accession>
<dbReference type="SUPFAM" id="SSF51230">
    <property type="entry name" value="Single hybrid motif"/>
    <property type="match status" value="1"/>
</dbReference>
<keyword evidence="4" id="KW-0012">Acyltransferase</keyword>
<dbReference type="Proteomes" id="UP000199708">
    <property type="component" value="Unassembled WGS sequence"/>
</dbReference>
<dbReference type="GO" id="GO:0016407">
    <property type="term" value="F:acetyltransferase activity"/>
    <property type="evidence" value="ECO:0007669"/>
    <property type="project" value="TreeGrafter"/>
</dbReference>
<dbReference type="AlphaFoldDB" id="A0A1G7RT16"/>
<reference evidence="6 7" key="1">
    <citation type="submission" date="2016-10" db="EMBL/GenBank/DDBJ databases">
        <authorList>
            <person name="de Groot N.N."/>
        </authorList>
    </citation>
    <scope>NUCLEOTIDE SEQUENCE [LARGE SCALE GENOMIC DNA]</scope>
    <source>
        <strain evidence="6 7">ATCC BAA-466</strain>
    </source>
</reference>
<sequence length="82" mass="9054">MKKEIVFPKLSSKVLSGVIIEWTTEIGQTIQKGEVLYSVETDKAVHEIESPFTGKIIAVHRELGDEVNAGDLIATIEESEEV</sequence>
<dbReference type="CDD" id="cd06849">
    <property type="entry name" value="lipoyl_domain"/>
    <property type="match status" value="1"/>
</dbReference>
<dbReference type="PANTHER" id="PTHR43178">
    <property type="entry name" value="DIHYDROLIPOAMIDE ACETYLTRANSFERASE COMPONENT OF PYRUVATE DEHYDROGENASE COMPLEX"/>
    <property type="match status" value="1"/>
</dbReference>
<dbReference type="Gene3D" id="2.40.50.100">
    <property type="match status" value="1"/>
</dbReference>
<evidence type="ECO:0000256" key="4">
    <source>
        <dbReference type="ARBA" id="ARBA00023315"/>
    </source>
</evidence>
<dbReference type="InterPro" id="IPR011053">
    <property type="entry name" value="Single_hybrid_motif"/>
</dbReference>
<gene>
    <name evidence="6" type="ORF">SAMN05421791_103167</name>
</gene>
<dbReference type="STRING" id="120956.SAMN05421791_103167"/>
<keyword evidence="3" id="KW-0450">Lipoyl</keyword>
<evidence type="ECO:0000256" key="2">
    <source>
        <dbReference type="ARBA" id="ARBA00022679"/>
    </source>
</evidence>
<evidence type="ECO:0000256" key="3">
    <source>
        <dbReference type="ARBA" id="ARBA00022823"/>
    </source>
</evidence>
<dbReference type="EMBL" id="FNCK01000003">
    <property type="protein sequence ID" value="SDG13865.1"/>
    <property type="molecule type" value="Genomic_DNA"/>
</dbReference>
<feature type="domain" description="Lipoyl-binding" evidence="5">
    <location>
        <begin position="2"/>
        <end position="77"/>
    </location>
</feature>
<evidence type="ECO:0000313" key="6">
    <source>
        <dbReference type="EMBL" id="SDG13865.1"/>
    </source>
</evidence>
<proteinExistence type="predicted"/>
<keyword evidence="7" id="KW-1185">Reference proteome</keyword>
<comment type="cofactor">
    <cofactor evidence="1">
        <name>(R)-lipoate</name>
        <dbReference type="ChEBI" id="CHEBI:83088"/>
    </cofactor>
</comment>
<evidence type="ECO:0000256" key="1">
    <source>
        <dbReference type="ARBA" id="ARBA00001938"/>
    </source>
</evidence>
<dbReference type="GO" id="GO:0005737">
    <property type="term" value="C:cytoplasm"/>
    <property type="evidence" value="ECO:0007669"/>
    <property type="project" value="TreeGrafter"/>
</dbReference>
<dbReference type="PROSITE" id="PS00189">
    <property type="entry name" value="LIPOYL"/>
    <property type="match status" value="1"/>
</dbReference>
<dbReference type="InterPro" id="IPR003016">
    <property type="entry name" value="2-oxoA_DH_lipoyl-BS"/>
</dbReference>
<dbReference type="Pfam" id="PF00364">
    <property type="entry name" value="Biotin_lipoyl"/>
    <property type="match status" value="1"/>
</dbReference>
<dbReference type="PROSITE" id="PS50968">
    <property type="entry name" value="BIOTINYL_LIPOYL"/>
    <property type="match status" value="1"/>
</dbReference>
<dbReference type="InterPro" id="IPR050743">
    <property type="entry name" value="2-oxoacid_DH_E2_comp"/>
</dbReference>
<name>A0A1G7RT16_9LACT</name>
<keyword evidence="6" id="KW-0670">Pyruvate</keyword>
<evidence type="ECO:0000259" key="5">
    <source>
        <dbReference type="PROSITE" id="PS50968"/>
    </source>
</evidence>